<evidence type="ECO:0000256" key="10">
    <source>
        <dbReference type="ARBA" id="ARBA00022833"/>
    </source>
</evidence>
<accession>A0A0F9MSP8</accession>
<feature type="transmembrane region" description="Helical" evidence="15">
    <location>
        <begin position="153"/>
        <end position="174"/>
    </location>
</feature>
<dbReference type="PANTHER" id="PTHR39188">
    <property type="entry name" value="MEMBRANE-ASSOCIATED ZINC METALLOPROTEASE M50B"/>
    <property type="match status" value="1"/>
</dbReference>
<evidence type="ECO:0000256" key="3">
    <source>
        <dbReference type="ARBA" id="ARBA00007931"/>
    </source>
</evidence>
<keyword evidence="10" id="KW-0862">Zinc</keyword>
<dbReference type="SUPFAM" id="SSF54631">
    <property type="entry name" value="CBS-domain pair"/>
    <property type="match status" value="1"/>
</dbReference>
<dbReference type="InterPro" id="IPR046342">
    <property type="entry name" value="CBS_dom_sf"/>
</dbReference>
<protein>
    <recommendedName>
        <fullName evidence="16">Peptidase M50 domain-containing protein</fullName>
    </recommendedName>
</protein>
<organism evidence="17">
    <name type="scientific">marine sediment metagenome</name>
    <dbReference type="NCBI Taxonomy" id="412755"/>
    <lineage>
        <taxon>unclassified sequences</taxon>
        <taxon>metagenomes</taxon>
        <taxon>ecological metagenomes</taxon>
    </lineage>
</organism>
<dbReference type="InterPro" id="IPR008915">
    <property type="entry name" value="Peptidase_M50"/>
</dbReference>
<keyword evidence="7" id="KW-0479">Metal-binding</keyword>
<evidence type="ECO:0000259" key="16">
    <source>
        <dbReference type="Pfam" id="PF02163"/>
    </source>
</evidence>
<evidence type="ECO:0000256" key="2">
    <source>
        <dbReference type="ARBA" id="ARBA00004651"/>
    </source>
</evidence>
<dbReference type="Gene3D" id="3.10.580.10">
    <property type="entry name" value="CBS-domain"/>
    <property type="match status" value="1"/>
</dbReference>
<keyword evidence="14 15" id="KW-0472">Membrane</keyword>
<evidence type="ECO:0000313" key="17">
    <source>
        <dbReference type="EMBL" id="KKN02412.1"/>
    </source>
</evidence>
<dbReference type="AlphaFoldDB" id="A0A0F9MSP8"/>
<dbReference type="Pfam" id="PF02163">
    <property type="entry name" value="Peptidase_M50"/>
    <property type="match status" value="2"/>
</dbReference>
<keyword evidence="8" id="KW-0677">Repeat</keyword>
<keyword evidence="4" id="KW-1003">Cell membrane</keyword>
<dbReference type="PIRSF" id="PIRSF006404">
    <property type="entry name" value="UCP006404_Pept_M50_CBS"/>
    <property type="match status" value="1"/>
</dbReference>
<dbReference type="GO" id="GO:0006508">
    <property type="term" value="P:proteolysis"/>
    <property type="evidence" value="ECO:0007669"/>
    <property type="project" value="UniProtKB-KW"/>
</dbReference>
<comment type="caution">
    <text evidence="17">The sequence shown here is derived from an EMBL/GenBank/DDBJ whole genome shotgun (WGS) entry which is preliminary data.</text>
</comment>
<evidence type="ECO:0000256" key="1">
    <source>
        <dbReference type="ARBA" id="ARBA00001947"/>
    </source>
</evidence>
<feature type="transmembrane region" description="Helical" evidence="15">
    <location>
        <begin position="127"/>
        <end position="147"/>
    </location>
</feature>
<evidence type="ECO:0000256" key="7">
    <source>
        <dbReference type="ARBA" id="ARBA00022723"/>
    </source>
</evidence>
<keyword evidence="9" id="KW-0378">Hydrolase</keyword>
<keyword evidence="6 15" id="KW-0812">Transmembrane</keyword>
<evidence type="ECO:0000256" key="11">
    <source>
        <dbReference type="ARBA" id="ARBA00022989"/>
    </source>
</evidence>
<comment type="subcellular location">
    <subcellularLocation>
        <location evidence="2">Cell membrane</location>
        <topology evidence="2">Multi-pass membrane protein</topology>
    </subcellularLocation>
</comment>
<keyword evidence="5" id="KW-0645">Protease</keyword>
<dbReference type="CDD" id="cd06164">
    <property type="entry name" value="S2P-M50_SpoIVFB_CBS"/>
    <property type="match status" value="1"/>
</dbReference>
<evidence type="ECO:0000256" key="15">
    <source>
        <dbReference type="SAM" id="Phobius"/>
    </source>
</evidence>
<dbReference type="PANTHER" id="PTHR39188:SF3">
    <property type="entry name" value="STAGE IV SPORULATION PROTEIN FB"/>
    <property type="match status" value="1"/>
</dbReference>
<dbReference type="GO" id="GO:0046872">
    <property type="term" value="F:metal ion binding"/>
    <property type="evidence" value="ECO:0007669"/>
    <property type="project" value="UniProtKB-KW"/>
</dbReference>
<keyword evidence="12" id="KW-0482">Metalloprotease</keyword>
<feature type="domain" description="Peptidase M50" evidence="16">
    <location>
        <begin position="149"/>
        <end position="208"/>
    </location>
</feature>
<keyword evidence="11 15" id="KW-1133">Transmembrane helix</keyword>
<gene>
    <name evidence="17" type="ORF">LCGC14_1117970</name>
</gene>
<feature type="transmembrane region" description="Helical" evidence="15">
    <location>
        <begin position="28"/>
        <end position="47"/>
    </location>
</feature>
<reference evidence="17" key="1">
    <citation type="journal article" date="2015" name="Nature">
        <title>Complex archaea that bridge the gap between prokaryotes and eukaryotes.</title>
        <authorList>
            <person name="Spang A."/>
            <person name="Saw J.H."/>
            <person name="Jorgensen S.L."/>
            <person name="Zaremba-Niedzwiedzka K."/>
            <person name="Martijn J."/>
            <person name="Lind A.E."/>
            <person name="van Eijk R."/>
            <person name="Schleper C."/>
            <person name="Guy L."/>
            <person name="Ettema T.J."/>
        </authorList>
    </citation>
    <scope>NUCLEOTIDE SEQUENCE</scope>
</reference>
<proteinExistence type="inferred from homology"/>
<dbReference type="GO" id="GO:0008237">
    <property type="term" value="F:metallopeptidase activity"/>
    <property type="evidence" value="ECO:0007669"/>
    <property type="project" value="UniProtKB-KW"/>
</dbReference>
<feature type="transmembrane region" description="Helical" evidence="15">
    <location>
        <begin position="205"/>
        <end position="234"/>
    </location>
</feature>
<evidence type="ECO:0000256" key="13">
    <source>
        <dbReference type="ARBA" id="ARBA00023122"/>
    </source>
</evidence>
<dbReference type="EMBL" id="LAZR01005152">
    <property type="protein sequence ID" value="KKN02412.1"/>
    <property type="molecule type" value="Genomic_DNA"/>
</dbReference>
<keyword evidence="13" id="KW-0129">CBS domain</keyword>
<sequence>MGINNIDMIPFGSFRLGKIYGISIEINYTWFIIFGLVTAALAFAYFPTLYPQLSVGVTIVMGFITSVLFFGSVLAHELMHSIVAIKNGMEVKKITLFIFGGVSQLSDEPETPGIEFKMAIAGPGTSFVLGIVFGLIAIGSSSIGLSPAIFGPFVWLGIINILLAVFNMIPGFPLDGGRVFRSILWAGFKDMKKATKIAARVGQGFAYLLIVGGLIFIFSGLLDGLWLILIGWFLNNAAQGSYQQLLLRDSLKDVNVEKLMKADAEAMPAGTKLKDAVDEYFLKSNKAVLPVVKGPKADLIGEVRINDVQLIPKSEWEQKDIEQVTKPVSDEEKVGLQENAMNALMKMSETKADKLLVVSESHLKGNVYRDDIMRLIKIKSRLSR</sequence>
<feature type="transmembrane region" description="Helical" evidence="15">
    <location>
        <begin position="53"/>
        <end position="75"/>
    </location>
</feature>
<comment type="cofactor">
    <cofactor evidence="1">
        <name>Zn(2+)</name>
        <dbReference type="ChEBI" id="CHEBI:29105"/>
    </cofactor>
</comment>
<evidence type="ECO:0000256" key="6">
    <source>
        <dbReference type="ARBA" id="ARBA00022692"/>
    </source>
</evidence>
<comment type="similarity">
    <text evidence="3">Belongs to the peptidase M50B family.</text>
</comment>
<evidence type="ECO:0000256" key="5">
    <source>
        <dbReference type="ARBA" id="ARBA00022670"/>
    </source>
</evidence>
<name>A0A0F9MSP8_9ZZZZ</name>
<dbReference type="InterPro" id="IPR016483">
    <property type="entry name" value="UCP006404_Pept_M50_CBS"/>
</dbReference>
<dbReference type="GO" id="GO:0005886">
    <property type="term" value="C:plasma membrane"/>
    <property type="evidence" value="ECO:0007669"/>
    <property type="project" value="UniProtKB-SubCell"/>
</dbReference>
<evidence type="ECO:0000256" key="12">
    <source>
        <dbReference type="ARBA" id="ARBA00023049"/>
    </source>
</evidence>
<evidence type="ECO:0000256" key="9">
    <source>
        <dbReference type="ARBA" id="ARBA00022801"/>
    </source>
</evidence>
<evidence type="ECO:0000256" key="8">
    <source>
        <dbReference type="ARBA" id="ARBA00022737"/>
    </source>
</evidence>
<feature type="domain" description="Peptidase M50" evidence="16">
    <location>
        <begin position="66"/>
        <end position="139"/>
    </location>
</feature>
<evidence type="ECO:0000256" key="4">
    <source>
        <dbReference type="ARBA" id="ARBA00022475"/>
    </source>
</evidence>
<evidence type="ECO:0000256" key="14">
    <source>
        <dbReference type="ARBA" id="ARBA00023136"/>
    </source>
</evidence>